<keyword evidence="3" id="KW-1185">Reference proteome</keyword>
<organism evidence="2 3">
    <name type="scientific">Pseudoalteromonas caenipelagi</name>
    <dbReference type="NCBI Taxonomy" id="2726988"/>
    <lineage>
        <taxon>Bacteria</taxon>
        <taxon>Pseudomonadati</taxon>
        <taxon>Pseudomonadota</taxon>
        <taxon>Gammaproteobacteria</taxon>
        <taxon>Alteromonadales</taxon>
        <taxon>Pseudoalteromonadaceae</taxon>
        <taxon>Pseudoalteromonas</taxon>
    </lineage>
</organism>
<sequence>MKVFWLALILFAYSINAKPMLNVVTEEWVPYNFTDERGEIVGRATKKVREVLDDAQISYEIRSYPWVRSMKIAQTKANTMIYSIYRTEEREPLFLWACPLLSPVKEYLFKLRSRDDIKLTSLDDAKNYIISLVRGSITHEYLLAQGFKNGVNLDLTADPSASPRKLLARRVDFIITTEYTAYERMREMGRPFELLEIAYEVKNANERQACMAFSKNTDLSIIQSVRAALAKHNEQFESP</sequence>
<name>A0A849VHN8_9GAMM</name>
<feature type="signal peptide" evidence="1">
    <location>
        <begin position="1"/>
        <end position="17"/>
    </location>
</feature>
<evidence type="ECO:0000256" key="1">
    <source>
        <dbReference type="SAM" id="SignalP"/>
    </source>
</evidence>
<dbReference type="EMBL" id="JABBPG010000008">
    <property type="protein sequence ID" value="NOU52218.1"/>
    <property type="molecule type" value="Genomic_DNA"/>
</dbReference>
<dbReference type="PANTHER" id="PTHR38834">
    <property type="entry name" value="PERIPLASMIC SUBSTRATE BINDING PROTEIN FAMILY 3"/>
    <property type="match status" value="1"/>
</dbReference>
<gene>
    <name evidence="2" type="ORF">HG263_16940</name>
</gene>
<reference evidence="2 3" key="1">
    <citation type="submission" date="2020-04" db="EMBL/GenBank/DDBJ databases">
        <title>Pseudoalteromonas caenipelagi sp. nov., isolated from a tidal flat.</title>
        <authorList>
            <person name="Park S."/>
            <person name="Yoon J.-H."/>
        </authorList>
    </citation>
    <scope>NUCLEOTIDE SEQUENCE [LARGE SCALE GENOMIC DNA]</scope>
    <source>
        <strain evidence="2 3">JBTF-M23</strain>
    </source>
</reference>
<dbReference type="AlphaFoldDB" id="A0A849VHN8"/>
<evidence type="ECO:0000313" key="3">
    <source>
        <dbReference type="Proteomes" id="UP000586305"/>
    </source>
</evidence>
<dbReference type="RefSeq" id="WP_171627275.1">
    <property type="nucleotide sequence ID" value="NZ_JABBPG010000008.1"/>
</dbReference>
<accession>A0A849VHN8</accession>
<protein>
    <submittedName>
        <fullName evidence="2">Transporter substrate-binding domain-containing protein</fullName>
    </submittedName>
</protein>
<dbReference type="Proteomes" id="UP000586305">
    <property type="component" value="Unassembled WGS sequence"/>
</dbReference>
<keyword evidence="1" id="KW-0732">Signal</keyword>
<dbReference type="Gene3D" id="3.40.190.10">
    <property type="entry name" value="Periplasmic binding protein-like II"/>
    <property type="match status" value="2"/>
</dbReference>
<feature type="chain" id="PRO_5032610879" evidence="1">
    <location>
        <begin position="18"/>
        <end position="239"/>
    </location>
</feature>
<evidence type="ECO:0000313" key="2">
    <source>
        <dbReference type="EMBL" id="NOU52218.1"/>
    </source>
</evidence>
<dbReference type="PANTHER" id="PTHR38834:SF3">
    <property type="entry name" value="SOLUTE-BINDING PROTEIN FAMILY 3_N-TERMINAL DOMAIN-CONTAINING PROTEIN"/>
    <property type="match status" value="1"/>
</dbReference>
<comment type="caution">
    <text evidence="2">The sequence shown here is derived from an EMBL/GenBank/DDBJ whole genome shotgun (WGS) entry which is preliminary data.</text>
</comment>
<dbReference type="SUPFAM" id="SSF53850">
    <property type="entry name" value="Periplasmic binding protein-like II"/>
    <property type="match status" value="1"/>
</dbReference>
<proteinExistence type="predicted"/>